<accession>A0A2M7Q5E6</accession>
<keyword evidence="1" id="KW-0812">Transmembrane</keyword>
<gene>
    <name evidence="2" type="ORF">COY98_01690</name>
</gene>
<dbReference type="AlphaFoldDB" id="A0A2M7Q5E6"/>
<reference evidence="3" key="1">
    <citation type="submission" date="2017-09" db="EMBL/GenBank/DDBJ databases">
        <title>Depth-based differentiation of microbial function through sediment-hosted aquifers and enrichment of novel symbionts in the deep terrestrial subsurface.</title>
        <authorList>
            <person name="Probst A.J."/>
            <person name="Ladd B."/>
            <person name="Jarett J.K."/>
            <person name="Geller-Mcgrath D.E."/>
            <person name="Sieber C.M.K."/>
            <person name="Emerson J.B."/>
            <person name="Anantharaman K."/>
            <person name="Thomas B.C."/>
            <person name="Malmstrom R."/>
            <person name="Stieglmeier M."/>
            <person name="Klingl A."/>
            <person name="Woyke T."/>
            <person name="Ryan C.M."/>
            <person name="Banfield J.F."/>
        </authorList>
    </citation>
    <scope>NUCLEOTIDE SEQUENCE [LARGE SCALE GENOMIC DNA]</scope>
</reference>
<feature type="transmembrane region" description="Helical" evidence="1">
    <location>
        <begin position="46"/>
        <end position="62"/>
    </location>
</feature>
<feature type="transmembrane region" description="Helical" evidence="1">
    <location>
        <begin position="7"/>
        <end position="26"/>
    </location>
</feature>
<comment type="caution">
    <text evidence="2">The sequence shown here is derived from an EMBL/GenBank/DDBJ whole genome shotgun (WGS) entry which is preliminary data.</text>
</comment>
<evidence type="ECO:0000256" key="1">
    <source>
        <dbReference type="SAM" id="Phobius"/>
    </source>
</evidence>
<evidence type="ECO:0000313" key="3">
    <source>
        <dbReference type="Proteomes" id="UP000230732"/>
    </source>
</evidence>
<evidence type="ECO:0000313" key="2">
    <source>
        <dbReference type="EMBL" id="PIY58429.1"/>
    </source>
</evidence>
<sequence>MNIEVTIFYLVLLDAIVCNLLSLFGADWYVRNFRVFSHWFPIGEGWAIYYLVLVLWVWSLMYRNGMLF</sequence>
<organism evidence="2 3">
    <name type="scientific">Candidatus Yonathbacteria bacterium CG_4_10_14_0_8_um_filter_43_17</name>
    <dbReference type="NCBI Taxonomy" id="1975099"/>
    <lineage>
        <taxon>Bacteria</taxon>
        <taxon>Candidatus Yonathiibacteriota</taxon>
    </lineage>
</organism>
<protein>
    <submittedName>
        <fullName evidence="2">Uncharacterized protein</fullName>
    </submittedName>
</protein>
<keyword evidence="1" id="KW-0472">Membrane</keyword>
<keyword evidence="1" id="KW-1133">Transmembrane helix</keyword>
<dbReference type="Proteomes" id="UP000230732">
    <property type="component" value="Unassembled WGS sequence"/>
</dbReference>
<proteinExistence type="predicted"/>
<name>A0A2M7Q5E6_9BACT</name>
<dbReference type="EMBL" id="PFKX01000040">
    <property type="protein sequence ID" value="PIY58429.1"/>
    <property type="molecule type" value="Genomic_DNA"/>
</dbReference>